<evidence type="ECO:0000256" key="2">
    <source>
        <dbReference type="ARBA" id="ARBA00022491"/>
    </source>
</evidence>
<dbReference type="SUPFAM" id="SSF46689">
    <property type="entry name" value="Homeodomain-like"/>
    <property type="match status" value="1"/>
</dbReference>
<dbReference type="PRINTS" id="PR00455">
    <property type="entry name" value="HTHTETR"/>
</dbReference>
<organism evidence="10 11">
    <name type="scientific">Cognatishimia activa</name>
    <dbReference type="NCBI Taxonomy" id="1715691"/>
    <lineage>
        <taxon>Bacteria</taxon>
        <taxon>Pseudomonadati</taxon>
        <taxon>Pseudomonadota</taxon>
        <taxon>Alphaproteobacteria</taxon>
        <taxon>Rhodobacterales</taxon>
        <taxon>Paracoccaceae</taxon>
        <taxon>Cognatishimia</taxon>
    </lineage>
</organism>
<gene>
    <name evidence="7 10" type="primary">betI</name>
    <name evidence="10" type="ORF">HZ995_12430</name>
</gene>
<dbReference type="InterPro" id="IPR050109">
    <property type="entry name" value="HTH-type_TetR-like_transc_reg"/>
</dbReference>
<comment type="function">
    <text evidence="6">Repressor involved in the biosynthesis of the osmoprotectant glycine betaine. It represses transcription of the choline transporter BetT and the genes of BetAB involved in the synthesis of glycine betaine.</text>
</comment>
<dbReference type="NCBIfam" id="NF001978">
    <property type="entry name" value="PRK00767.1"/>
    <property type="match status" value="1"/>
</dbReference>
<dbReference type="HAMAP" id="MF_00768">
    <property type="entry name" value="HTH_type_BetI"/>
    <property type="match status" value="1"/>
</dbReference>
<dbReference type="InterPro" id="IPR009057">
    <property type="entry name" value="Homeodomain-like_sf"/>
</dbReference>
<dbReference type="InterPro" id="IPR001647">
    <property type="entry name" value="HTH_TetR"/>
</dbReference>
<dbReference type="PANTHER" id="PTHR30055">
    <property type="entry name" value="HTH-TYPE TRANSCRIPTIONAL REGULATOR RUTR"/>
    <property type="match status" value="1"/>
</dbReference>
<dbReference type="KEGG" id="cact:HZ995_12430"/>
<dbReference type="Pfam" id="PF13977">
    <property type="entry name" value="TetR_C_6"/>
    <property type="match status" value="1"/>
</dbReference>
<dbReference type="GO" id="GO:0019285">
    <property type="term" value="P:glycine betaine biosynthetic process from choline"/>
    <property type="evidence" value="ECO:0007669"/>
    <property type="project" value="UniProtKB-UniRule"/>
</dbReference>
<dbReference type="PANTHER" id="PTHR30055:SF234">
    <property type="entry name" value="HTH-TYPE TRANSCRIPTIONAL REGULATOR BETI"/>
    <property type="match status" value="1"/>
</dbReference>
<evidence type="ECO:0000313" key="11">
    <source>
        <dbReference type="Proteomes" id="UP000665026"/>
    </source>
</evidence>
<keyword evidence="2 7" id="KW-0678">Repressor</keyword>
<evidence type="ECO:0000256" key="8">
    <source>
        <dbReference type="PROSITE-ProRule" id="PRU00335"/>
    </source>
</evidence>
<evidence type="ECO:0000256" key="6">
    <source>
        <dbReference type="ARBA" id="ARBA00024936"/>
    </source>
</evidence>
<accession>A0A975ENE5</accession>
<comment type="pathway">
    <text evidence="1 7">Amine and polyamine biosynthesis; betaine biosynthesis via choline pathway [regulation].</text>
</comment>
<evidence type="ECO:0000313" key="10">
    <source>
        <dbReference type="EMBL" id="QTN35281.1"/>
    </source>
</evidence>
<dbReference type="RefSeq" id="WP_209355967.1">
    <property type="nucleotide sequence ID" value="NZ_CP060010.1"/>
</dbReference>
<dbReference type="PROSITE" id="PS50977">
    <property type="entry name" value="HTH_TETR_2"/>
    <property type="match status" value="1"/>
</dbReference>
<evidence type="ECO:0000259" key="9">
    <source>
        <dbReference type="PROSITE" id="PS50977"/>
    </source>
</evidence>
<dbReference type="Proteomes" id="UP000665026">
    <property type="component" value="Chromosome"/>
</dbReference>
<dbReference type="GO" id="GO:0045892">
    <property type="term" value="P:negative regulation of DNA-templated transcription"/>
    <property type="evidence" value="ECO:0007669"/>
    <property type="project" value="UniProtKB-UniRule"/>
</dbReference>
<dbReference type="SUPFAM" id="SSF48498">
    <property type="entry name" value="Tetracyclin repressor-like, C-terminal domain"/>
    <property type="match status" value="1"/>
</dbReference>
<keyword evidence="4 7" id="KW-0238">DNA-binding</keyword>
<dbReference type="Pfam" id="PF00440">
    <property type="entry name" value="TetR_N"/>
    <property type="match status" value="1"/>
</dbReference>
<feature type="DNA-binding region" description="H-T-H motif" evidence="7 8">
    <location>
        <begin position="31"/>
        <end position="50"/>
    </location>
</feature>
<dbReference type="InterPro" id="IPR036271">
    <property type="entry name" value="Tet_transcr_reg_TetR-rel_C_sf"/>
</dbReference>
<dbReference type="EMBL" id="CP060010">
    <property type="protein sequence ID" value="QTN35281.1"/>
    <property type="molecule type" value="Genomic_DNA"/>
</dbReference>
<protein>
    <recommendedName>
        <fullName evidence="7">HTH-type transcriptional regulator BetI</fullName>
    </recommendedName>
</protein>
<evidence type="ECO:0000256" key="7">
    <source>
        <dbReference type="HAMAP-Rule" id="MF_00768"/>
    </source>
</evidence>
<evidence type="ECO:0000256" key="1">
    <source>
        <dbReference type="ARBA" id="ARBA00004719"/>
    </source>
</evidence>
<sequence>MSKKRIRDIRHEELIDAAIQAIAEHGYAQVTMTDIAKQAGSTAASINYYFGSKDQLIQAVMQLVLRTLKAANLRQLKMAETPYDRLMAGLDANFDETLFTSATCSIWLQFWANAPYHEGLARLQRVNRMRVTSHFRAELRQLLPENRMATVQQALQNYIDGVWIEAAMNPGPVDAKAARLEARRVADLLLKGG</sequence>
<feature type="domain" description="HTH tetR-type" evidence="9">
    <location>
        <begin position="8"/>
        <end position="68"/>
    </location>
</feature>
<dbReference type="Gene3D" id="1.10.357.10">
    <property type="entry name" value="Tetracycline Repressor, domain 2"/>
    <property type="match status" value="1"/>
</dbReference>
<dbReference type="GO" id="GO:0000976">
    <property type="term" value="F:transcription cis-regulatory region binding"/>
    <property type="evidence" value="ECO:0007669"/>
    <property type="project" value="TreeGrafter"/>
</dbReference>
<name>A0A975ENE5_9RHOB</name>
<proteinExistence type="inferred from homology"/>
<dbReference type="InterPro" id="IPR023772">
    <property type="entry name" value="DNA-bd_HTH_TetR-type_CS"/>
</dbReference>
<dbReference type="PROSITE" id="PS01081">
    <property type="entry name" value="HTH_TETR_1"/>
    <property type="match status" value="1"/>
</dbReference>
<dbReference type="InterPro" id="IPR017757">
    <property type="entry name" value="Tscrpt_rep_BetI"/>
</dbReference>
<keyword evidence="5 7" id="KW-0804">Transcription</keyword>
<dbReference type="AlphaFoldDB" id="A0A975ENE5"/>
<dbReference type="GO" id="GO:0003700">
    <property type="term" value="F:DNA-binding transcription factor activity"/>
    <property type="evidence" value="ECO:0007669"/>
    <property type="project" value="UniProtKB-UniRule"/>
</dbReference>
<evidence type="ECO:0000256" key="4">
    <source>
        <dbReference type="ARBA" id="ARBA00023125"/>
    </source>
</evidence>
<evidence type="ECO:0000256" key="5">
    <source>
        <dbReference type="ARBA" id="ARBA00023163"/>
    </source>
</evidence>
<dbReference type="NCBIfam" id="TIGR03384">
    <property type="entry name" value="betaine_BetI"/>
    <property type="match status" value="1"/>
</dbReference>
<reference evidence="10" key="1">
    <citation type="submission" date="2020-07" db="EMBL/GenBank/DDBJ databases">
        <title>Genome sequences of bacteria associated with the marine, planktonic diatom Thalassiosira profunda strain ECT2AJA-044.</title>
        <authorList>
            <person name="Gargas C.B."/>
            <person name="Roberts W.R."/>
            <person name="Alverson A.J."/>
        </authorList>
    </citation>
    <scope>NUCLEOTIDE SEQUENCE</scope>
    <source>
        <strain evidence="10">ECT2AJA-044</strain>
    </source>
</reference>
<keyword evidence="3 7" id="KW-0805">Transcription regulation</keyword>
<dbReference type="InterPro" id="IPR039538">
    <property type="entry name" value="BetI_C"/>
</dbReference>
<evidence type="ECO:0000256" key="3">
    <source>
        <dbReference type="ARBA" id="ARBA00023015"/>
    </source>
</evidence>
<comment type="function">
    <text evidence="7">Repressor involved in choline regulation of the bet genes.</text>
</comment>